<dbReference type="InterPro" id="IPR010261">
    <property type="entry name" value="Tir_chaperone"/>
</dbReference>
<dbReference type="OrthoDB" id="8636815at2"/>
<dbReference type="EMBL" id="CP043046">
    <property type="protein sequence ID" value="QEI07039.1"/>
    <property type="molecule type" value="Genomic_DNA"/>
</dbReference>
<evidence type="ECO:0000313" key="1">
    <source>
        <dbReference type="EMBL" id="QEI07039.1"/>
    </source>
</evidence>
<accession>A0A5C0AX87</accession>
<protein>
    <submittedName>
        <fullName evidence="1">Type III secretion system chaperone</fullName>
    </submittedName>
</protein>
<dbReference type="AlphaFoldDB" id="A0A5C0AX87"/>
<dbReference type="Gene3D" id="3.30.1460.10">
    <property type="match status" value="1"/>
</dbReference>
<dbReference type="Pfam" id="PF05932">
    <property type="entry name" value="CesT"/>
    <property type="match status" value="1"/>
</dbReference>
<proteinExistence type="predicted"/>
<dbReference type="GO" id="GO:0030254">
    <property type="term" value="P:protein secretion by the type III secretion system"/>
    <property type="evidence" value="ECO:0007669"/>
    <property type="project" value="InterPro"/>
</dbReference>
<gene>
    <name evidence="1" type="ORF">FXN63_15230</name>
</gene>
<keyword evidence="2" id="KW-1185">Reference proteome</keyword>
<dbReference type="SUPFAM" id="SSF69635">
    <property type="entry name" value="Type III secretory system chaperone-like"/>
    <property type="match status" value="1"/>
</dbReference>
<sequence>MKREKSTEIIGVVPDDTMATRPYRHQICMQLRRCAGPWNHFTWLVTTLAACLSGRDTYSRYQQRRFTATPSCPRFPYFLRTLMNFAQLLTALSMETHLDLQAAVAAGGCTIKFDQNVELSIESEADTGLVQLYVVVAEPPAINRETFFAALLQLHLFGVATGGGVFGFDPQLGRVLFFKTLDLALLDEAAALKQLEVFVNQAEHWRARLLDVTSNLAPAVVEQAPGTFPMHRA</sequence>
<reference evidence="1 2" key="1">
    <citation type="submission" date="2019-08" db="EMBL/GenBank/DDBJ databases">
        <title>Amphibian skin-associated Pigmentiphaga: genome sequence and occurrence across geography and hosts.</title>
        <authorList>
            <person name="Bletz M.C."/>
            <person name="Bunk B."/>
            <person name="Sproeer C."/>
            <person name="Biwer P."/>
            <person name="Reiter S."/>
            <person name="Rabemananjara F.C.E."/>
            <person name="Schulz S."/>
            <person name="Overmann J."/>
            <person name="Vences M."/>
        </authorList>
    </citation>
    <scope>NUCLEOTIDE SEQUENCE [LARGE SCALE GENOMIC DNA]</scope>
    <source>
        <strain evidence="1 2">Mada1488</strain>
    </source>
</reference>
<organism evidence="1 2">
    <name type="scientific">Pigmentiphaga aceris</name>
    <dbReference type="NCBI Taxonomy" id="1940612"/>
    <lineage>
        <taxon>Bacteria</taxon>
        <taxon>Pseudomonadati</taxon>
        <taxon>Pseudomonadota</taxon>
        <taxon>Betaproteobacteria</taxon>
        <taxon>Burkholderiales</taxon>
        <taxon>Alcaligenaceae</taxon>
        <taxon>Pigmentiphaga</taxon>
    </lineage>
</organism>
<name>A0A5C0AX87_9BURK</name>
<dbReference type="CDD" id="cd16364">
    <property type="entry name" value="T3SC_I-like"/>
    <property type="match status" value="1"/>
</dbReference>
<dbReference type="KEGG" id="pacr:FXN63_15230"/>
<dbReference type="Proteomes" id="UP000325161">
    <property type="component" value="Chromosome"/>
</dbReference>
<evidence type="ECO:0000313" key="2">
    <source>
        <dbReference type="Proteomes" id="UP000325161"/>
    </source>
</evidence>